<reference evidence="1 2" key="1">
    <citation type="submission" date="2017-09" db="EMBL/GenBank/DDBJ databases">
        <authorList>
            <person name="Lee N."/>
            <person name="Cho B.-K."/>
        </authorList>
    </citation>
    <scope>NUCLEOTIDE SEQUENCE [LARGE SCALE GENOMIC DNA]</scope>
    <source>
        <strain evidence="1 2">ATCC 12461</strain>
    </source>
</reference>
<accession>A0A5J6H8G7</accession>
<dbReference type="RefSeq" id="WP_055535589.1">
    <property type="nucleotide sequence ID" value="NZ_CP023695.1"/>
</dbReference>
<gene>
    <name evidence="1" type="ORF">CP975_01280</name>
</gene>
<proteinExistence type="predicted"/>
<name>A0A5J6H8G7_STRAD</name>
<evidence type="ECO:0000313" key="1">
    <source>
        <dbReference type="EMBL" id="QEV16319.1"/>
    </source>
</evidence>
<sequence>MTTSIPPTPPTPQSIPDLLPHEAARWALRAGLPLDADRLELVTATANHIQSVIGVLRDLDLGEAGNDATV</sequence>
<keyword evidence="2" id="KW-1185">Reference proteome</keyword>
<organism evidence="1 2">
    <name type="scientific">Streptomyces alboniger</name>
    <dbReference type="NCBI Taxonomy" id="132473"/>
    <lineage>
        <taxon>Bacteria</taxon>
        <taxon>Bacillati</taxon>
        <taxon>Actinomycetota</taxon>
        <taxon>Actinomycetes</taxon>
        <taxon>Kitasatosporales</taxon>
        <taxon>Streptomycetaceae</taxon>
        <taxon>Streptomyces</taxon>
        <taxon>Streptomyces aurantiacus group</taxon>
    </lineage>
</organism>
<dbReference type="AlphaFoldDB" id="A0A5J6H8G7"/>
<dbReference type="Proteomes" id="UP000326553">
    <property type="component" value="Chromosome"/>
</dbReference>
<protein>
    <recommendedName>
        <fullName evidence="3">Amidase</fullName>
    </recommendedName>
</protein>
<dbReference type="EMBL" id="CP023695">
    <property type="protein sequence ID" value="QEV16319.1"/>
    <property type="molecule type" value="Genomic_DNA"/>
</dbReference>
<evidence type="ECO:0008006" key="3">
    <source>
        <dbReference type="Google" id="ProtNLM"/>
    </source>
</evidence>
<evidence type="ECO:0000313" key="2">
    <source>
        <dbReference type="Proteomes" id="UP000326553"/>
    </source>
</evidence>
<dbReference type="KEGG" id="salw:CP975_01280"/>
<dbReference type="OrthoDB" id="3543549at2"/>